<feature type="transmembrane region" description="Helical" evidence="6">
    <location>
        <begin position="139"/>
        <end position="161"/>
    </location>
</feature>
<dbReference type="PANTHER" id="PTHR11266">
    <property type="entry name" value="PEROXISOMAL MEMBRANE PROTEIN 2, PXMP2 MPV17"/>
    <property type="match status" value="1"/>
</dbReference>
<organism evidence="8 9">
    <name type="scientific">Pelagomonas calceolata</name>
    <dbReference type="NCBI Taxonomy" id="35677"/>
    <lineage>
        <taxon>Eukaryota</taxon>
        <taxon>Sar</taxon>
        <taxon>Stramenopiles</taxon>
        <taxon>Ochrophyta</taxon>
        <taxon>Pelagophyceae</taxon>
        <taxon>Pelagomonadales</taxon>
        <taxon>Pelagomonadaceae</taxon>
        <taxon>Pelagomonas</taxon>
    </lineage>
</organism>
<evidence type="ECO:0000256" key="2">
    <source>
        <dbReference type="ARBA" id="ARBA00006824"/>
    </source>
</evidence>
<keyword evidence="9" id="KW-1185">Reference proteome</keyword>
<evidence type="ECO:0000313" key="8">
    <source>
        <dbReference type="EMBL" id="CAH0374126.1"/>
    </source>
</evidence>
<evidence type="ECO:0000256" key="1">
    <source>
        <dbReference type="ARBA" id="ARBA00004141"/>
    </source>
</evidence>
<feature type="transmembrane region" description="Helical" evidence="6">
    <location>
        <begin position="207"/>
        <end position="226"/>
    </location>
</feature>
<feature type="region of interest" description="Disordered" evidence="7">
    <location>
        <begin position="1"/>
        <end position="62"/>
    </location>
</feature>
<reference evidence="8" key="1">
    <citation type="submission" date="2021-11" db="EMBL/GenBank/DDBJ databases">
        <authorList>
            <consortium name="Genoscope - CEA"/>
            <person name="William W."/>
        </authorList>
    </citation>
    <scope>NUCLEOTIDE SEQUENCE</scope>
</reference>
<evidence type="ECO:0000256" key="4">
    <source>
        <dbReference type="ARBA" id="ARBA00022989"/>
    </source>
</evidence>
<sequence length="227" mass="24009">MVATRARRASGEGTPKQTATKRVAARSKSPAPKKPAARAKSPAPRGKKPSSKKGQRKPPPPVGLYDRALATYPVATNAAQAGLMSFASALASQSLAGIPVDELDYEKPLHFGAVAALVVAPLSLVFFNFVENLSVPAKLLFDLVVGGPVLNVGFVAALGLLRGQSLESIVATVSSVDQFWVALVLASNKVWLPAKVFMYGFLPARYWGLWCAVVSFVWGIILAVIVV</sequence>
<protein>
    <submittedName>
        <fullName evidence="8">Uncharacterized protein</fullName>
    </submittedName>
</protein>
<name>A0A8J2X4E3_9STRA</name>
<evidence type="ECO:0000256" key="6">
    <source>
        <dbReference type="RuleBase" id="RU363053"/>
    </source>
</evidence>
<gene>
    <name evidence="8" type="ORF">PECAL_4P13930</name>
</gene>
<feature type="transmembrane region" description="Helical" evidence="6">
    <location>
        <begin position="109"/>
        <end position="127"/>
    </location>
</feature>
<dbReference type="Proteomes" id="UP000789595">
    <property type="component" value="Unassembled WGS sequence"/>
</dbReference>
<accession>A0A8J2X4E3</accession>
<dbReference type="OrthoDB" id="430207at2759"/>
<dbReference type="EMBL" id="CAKKNE010000004">
    <property type="protein sequence ID" value="CAH0374126.1"/>
    <property type="molecule type" value="Genomic_DNA"/>
</dbReference>
<dbReference type="InterPro" id="IPR007248">
    <property type="entry name" value="Mpv17_PMP22"/>
</dbReference>
<dbReference type="GO" id="GO:0005778">
    <property type="term" value="C:peroxisomal membrane"/>
    <property type="evidence" value="ECO:0007669"/>
    <property type="project" value="TreeGrafter"/>
</dbReference>
<feature type="compositionally biased region" description="Basic residues" evidence="7">
    <location>
        <begin position="45"/>
        <end position="56"/>
    </location>
</feature>
<keyword evidence="3 6" id="KW-0812">Transmembrane</keyword>
<comment type="subcellular location">
    <subcellularLocation>
        <location evidence="1">Membrane</location>
        <topology evidence="1">Multi-pass membrane protein</topology>
    </subcellularLocation>
</comment>
<dbReference type="AlphaFoldDB" id="A0A8J2X4E3"/>
<keyword evidence="5 6" id="KW-0472">Membrane</keyword>
<keyword evidence="4 6" id="KW-1133">Transmembrane helix</keyword>
<dbReference type="Pfam" id="PF04117">
    <property type="entry name" value="Mpv17_PMP22"/>
    <property type="match status" value="1"/>
</dbReference>
<evidence type="ECO:0000256" key="5">
    <source>
        <dbReference type="ARBA" id="ARBA00023136"/>
    </source>
</evidence>
<dbReference type="PANTHER" id="PTHR11266:SF80">
    <property type="entry name" value="PEROXISOMAL MEMBRANE PROTEIN 2"/>
    <property type="match status" value="1"/>
</dbReference>
<evidence type="ECO:0000256" key="3">
    <source>
        <dbReference type="ARBA" id="ARBA00022692"/>
    </source>
</evidence>
<comment type="caution">
    <text evidence="8">The sequence shown here is derived from an EMBL/GenBank/DDBJ whole genome shotgun (WGS) entry which is preliminary data.</text>
</comment>
<comment type="similarity">
    <text evidence="2 6">Belongs to the peroxisomal membrane protein PXMP2/4 family.</text>
</comment>
<evidence type="ECO:0000256" key="7">
    <source>
        <dbReference type="SAM" id="MobiDB-lite"/>
    </source>
</evidence>
<evidence type="ECO:0000313" key="9">
    <source>
        <dbReference type="Proteomes" id="UP000789595"/>
    </source>
</evidence>
<proteinExistence type="inferred from homology"/>